<feature type="region of interest" description="Disordered" evidence="1">
    <location>
        <begin position="294"/>
        <end position="313"/>
    </location>
</feature>
<gene>
    <name evidence="2" type="ORF">TIS948_LOCUS13554</name>
</gene>
<comment type="caution">
    <text evidence="2">The sequence shown here is derived from an EMBL/GenBank/DDBJ whole genome shotgun (WGS) entry which is preliminary data.</text>
</comment>
<dbReference type="AlphaFoldDB" id="A0A817QVZ7"/>
<evidence type="ECO:0000313" key="2">
    <source>
        <dbReference type="EMBL" id="CAF3219503.1"/>
    </source>
</evidence>
<feature type="compositionally biased region" description="Polar residues" evidence="1">
    <location>
        <begin position="135"/>
        <end position="150"/>
    </location>
</feature>
<accession>A0A817QVZ7</accession>
<evidence type="ECO:0000313" key="3">
    <source>
        <dbReference type="Proteomes" id="UP000663825"/>
    </source>
</evidence>
<name>A0A817QVZ7_9BILA</name>
<dbReference type="OrthoDB" id="10325551at2759"/>
<organism evidence="2 3">
    <name type="scientific">Rotaria socialis</name>
    <dbReference type="NCBI Taxonomy" id="392032"/>
    <lineage>
        <taxon>Eukaryota</taxon>
        <taxon>Metazoa</taxon>
        <taxon>Spiralia</taxon>
        <taxon>Gnathifera</taxon>
        <taxon>Rotifera</taxon>
        <taxon>Eurotatoria</taxon>
        <taxon>Bdelloidea</taxon>
        <taxon>Philodinida</taxon>
        <taxon>Philodinidae</taxon>
        <taxon>Rotaria</taxon>
    </lineage>
</organism>
<reference evidence="2" key="1">
    <citation type="submission" date="2021-02" db="EMBL/GenBank/DDBJ databases">
        <authorList>
            <person name="Nowell W R."/>
        </authorList>
    </citation>
    <scope>NUCLEOTIDE SEQUENCE</scope>
</reference>
<sequence>MDEIFTELLKNNKENIRNEFDYMVIYVYYAIVHHLRKYEIKMNILQLARGNVNIYSMDHNIKSHTIQIKMTKKQDKFCMMASHTSGLVEKIEFVLANYIERCNPMLNFKNLSILNDTLYEFLNSTIDMLETNFPSAASSSDDNQQNSTPNIAPPLNTAFQIPNNFSSYDFSNDIFYNPGSRQSFNDVGSSESMNLSKYPMQFQNVNFDHPIPSYYNALSSHHMEHLHNSSRSDYVNTYGTNPSIASSPGHHQASMICCSAMNQLFCMGAQPYHPTQSNDGRINNIYAPTTISMQQEDIHPGRSNRPGKRPVPAHSRDFTEAVFRIGKFTGFSCKFRQVPGPLISGGRKHRPGQYRYPGEQAGEIQARTTHYHGSCGNDPHLQQQPYS</sequence>
<proteinExistence type="predicted"/>
<feature type="region of interest" description="Disordered" evidence="1">
    <location>
        <begin position="135"/>
        <end position="154"/>
    </location>
</feature>
<dbReference type="EMBL" id="CAJNXB010002139">
    <property type="protein sequence ID" value="CAF3219503.1"/>
    <property type="molecule type" value="Genomic_DNA"/>
</dbReference>
<protein>
    <submittedName>
        <fullName evidence="2">Uncharacterized protein</fullName>
    </submittedName>
</protein>
<evidence type="ECO:0000256" key="1">
    <source>
        <dbReference type="SAM" id="MobiDB-lite"/>
    </source>
</evidence>
<dbReference type="Proteomes" id="UP000663825">
    <property type="component" value="Unassembled WGS sequence"/>
</dbReference>